<evidence type="ECO:0000313" key="2">
    <source>
        <dbReference type="Proteomes" id="UP000663722"/>
    </source>
</evidence>
<dbReference type="EMBL" id="CP061800">
    <property type="protein sequence ID" value="QTA86548.1"/>
    <property type="molecule type" value="Genomic_DNA"/>
</dbReference>
<name>A0A975GN63_9BACT</name>
<sequence length="427" mass="47284">MRCPYLDCKADIAGGRTRCQKCERQLKICRKCATSNRVFAVHCRECGTPLPDSDADWPMFKQSAQGLGVNRFVITKKFPEIRPEHEENFRLPDRCKSLLVYDNYLFAISQGGEVKVVDISQVPFKELTSFNVGGKVYSVPALNHGSLYIGAEKSLQAYSLGKLFSDTSAVEPRWTVPVNATPIRSLLPVENRLLFTLAYPDRHHEICMISDIETDHPGSPATLHSGSHLSSMAAHFTAKNKKVYFFSANGSEEVELHCIDNITGSDAELVTLPVKKAPSKFRKVIPIAIIGASLFVVFKKDETLCRVDAATGEINALLCKNVQDFVMAGITEPIVNNSKGLFFKRINRQAEFQSGQKIRGNPLVLKDFAVIVGMGDGNVHLYDIRNPEMPAVWDVSDHPTDQITALAASRNILMAGNDKGLVKICRL</sequence>
<organism evidence="1 2">
    <name type="scientific">Desulfonema magnum</name>
    <dbReference type="NCBI Taxonomy" id="45655"/>
    <lineage>
        <taxon>Bacteria</taxon>
        <taxon>Pseudomonadati</taxon>
        <taxon>Thermodesulfobacteriota</taxon>
        <taxon>Desulfobacteria</taxon>
        <taxon>Desulfobacterales</taxon>
        <taxon>Desulfococcaceae</taxon>
        <taxon>Desulfonema</taxon>
    </lineage>
</organism>
<keyword evidence="2" id="KW-1185">Reference proteome</keyword>
<dbReference type="Gene3D" id="2.130.10.10">
    <property type="entry name" value="YVTN repeat-like/Quinoprotein amine dehydrogenase"/>
    <property type="match status" value="1"/>
</dbReference>
<dbReference type="InterPro" id="IPR011047">
    <property type="entry name" value="Quinoprotein_ADH-like_sf"/>
</dbReference>
<dbReference type="Proteomes" id="UP000663722">
    <property type="component" value="Chromosome"/>
</dbReference>
<evidence type="ECO:0000313" key="1">
    <source>
        <dbReference type="EMBL" id="QTA86548.1"/>
    </source>
</evidence>
<dbReference type="InterPro" id="IPR015943">
    <property type="entry name" value="WD40/YVTN_repeat-like_dom_sf"/>
</dbReference>
<protein>
    <submittedName>
        <fullName evidence="1">Quinoprotein domain-containing protein</fullName>
    </submittedName>
</protein>
<accession>A0A975GN63</accession>
<dbReference type="SUPFAM" id="SSF50998">
    <property type="entry name" value="Quinoprotein alcohol dehydrogenase-like"/>
    <property type="match status" value="1"/>
</dbReference>
<dbReference type="RefSeq" id="WP_207682139.1">
    <property type="nucleotide sequence ID" value="NZ_CP061800.1"/>
</dbReference>
<dbReference type="AlphaFoldDB" id="A0A975GN63"/>
<proteinExistence type="predicted"/>
<gene>
    <name evidence="1" type="ORF">dnm_025720</name>
</gene>
<reference evidence="1" key="1">
    <citation type="journal article" date="2021" name="Microb. Physiol.">
        <title>Proteogenomic Insights into the Physiology of Marine, Sulfate-Reducing, Filamentous Desulfonema limicola and Desulfonema magnum.</title>
        <authorList>
            <person name="Schnaars V."/>
            <person name="Wohlbrand L."/>
            <person name="Scheve S."/>
            <person name="Hinrichs C."/>
            <person name="Reinhardt R."/>
            <person name="Rabus R."/>
        </authorList>
    </citation>
    <scope>NUCLEOTIDE SEQUENCE</scope>
    <source>
        <strain evidence="1">4be13</strain>
    </source>
</reference>
<dbReference type="KEGG" id="dmm:dnm_025720"/>